<comment type="caution">
    <text evidence="11">The sequence shown here is derived from an EMBL/GenBank/DDBJ whole genome shotgun (WGS) entry which is preliminary data.</text>
</comment>
<dbReference type="SUPFAM" id="SSF48317">
    <property type="entry name" value="Acid phosphatase/Vanadium-dependent haloperoxidase"/>
    <property type="match status" value="1"/>
</dbReference>
<organism evidence="11 12">
    <name type="scientific">Powellomyces hirtus</name>
    <dbReference type="NCBI Taxonomy" id="109895"/>
    <lineage>
        <taxon>Eukaryota</taxon>
        <taxon>Fungi</taxon>
        <taxon>Fungi incertae sedis</taxon>
        <taxon>Chytridiomycota</taxon>
        <taxon>Chytridiomycota incertae sedis</taxon>
        <taxon>Chytridiomycetes</taxon>
        <taxon>Spizellomycetales</taxon>
        <taxon>Powellomycetaceae</taxon>
        <taxon>Powellomyces</taxon>
    </lineage>
</organism>
<feature type="transmembrane region" description="Helical" evidence="9">
    <location>
        <begin position="358"/>
        <end position="377"/>
    </location>
</feature>
<dbReference type="Proteomes" id="UP000318582">
    <property type="component" value="Unassembled WGS sequence"/>
</dbReference>
<gene>
    <name evidence="11" type="ORF">PhCBS80983_g05425</name>
</gene>
<feature type="transmembrane region" description="Helical" evidence="9">
    <location>
        <begin position="327"/>
        <end position="346"/>
    </location>
</feature>
<comment type="subcellular location">
    <subcellularLocation>
        <location evidence="1">Endoplasmic reticulum membrane</location>
        <topology evidence="1">Multi-pass membrane protein</topology>
    </subcellularLocation>
</comment>
<dbReference type="Gene3D" id="1.20.144.10">
    <property type="entry name" value="Phosphatidic acid phosphatase type 2/haloperoxidase"/>
    <property type="match status" value="1"/>
</dbReference>
<protein>
    <recommendedName>
        <fullName evidence="10">Phosphatidic acid phosphatase type 2/haloperoxidase domain-containing protein</fullName>
    </recommendedName>
</protein>
<feature type="region of interest" description="Disordered" evidence="8">
    <location>
        <begin position="1"/>
        <end position="80"/>
    </location>
</feature>
<feature type="transmembrane region" description="Helical" evidence="9">
    <location>
        <begin position="265"/>
        <end position="285"/>
    </location>
</feature>
<name>A0A507DWH6_9FUNG</name>
<dbReference type="GO" id="GO:0042392">
    <property type="term" value="F:sphingosine-1-phosphate phosphatase activity"/>
    <property type="evidence" value="ECO:0007669"/>
    <property type="project" value="TreeGrafter"/>
</dbReference>
<feature type="transmembrane region" description="Helical" evidence="9">
    <location>
        <begin position="297"/>
        <end position="315"/>
    </location>
</feature>
<feature type="transmembrane region" description="Helical" evidence="9">
    <location>
        <begin position="446"/>
        <end position="471"/>
    </location>
</feature>
<keyword evidence="6 9" id="KW-0472">Membrane</keyword>
<dbReference type="PANTHER" id="PTHR14969:SF28">
    <property type="entry name" value="DIHYDROSPHINGOSINE 1-PHOSPHATE PHOSPHATASE LCB3-RELATED"/>
    <property type="match status" value="1"/>
</dbReference>
<dbReference type="STRING" id="109895.A0A507DWH6"/>
<feature type="compositionally biased region" description="Basic and acidic residues" evidence="8">
    <location>
        <begin position="24"/>
        <end position="33"/>
    </location>
</feature>
<dbReference type="InterPro" id="IPR000326">
    <property type="entry name" value="PAP2/HPO"/>
</dbReference>
<feature type="transmembrane region" description="Helical" evidence="9">
    <location>
        <begin position="160"/>
        <end position="183"/>
    </location>
</feature>
<evidence type="ECO:0000256" key="1">
    <source>
        <dbReference type="ARBA" id="ARBA00004477"/>
    </source>
</evidence>
<feature type="domain" description="Phosphatidic acid phosphatase type 2/haloperoxidase" evidence="10">
    <location>
        <begin position="159"/>
        <end position="282"/>
    </location>
</feature>
<feature type="transmembrane region" description="Helical" evidence="9">
    <location>
        <begin position="240"/>
        <end position="258"/>
    </location>
</feature>
<keyword evidence="5 9" id="KW-1133">Transmembrane helix</keyword>
<dbReference type="Pfam" id="PF01569">
    <property type="entry name" value="PAP2"/>
    <property type="match status" value="1"/>
</dbReference>
<evidence type="ECO:0000256" key="9">
    <source>
        <dbReference type="SAM" id="Phobius"/>
    </source>
</evidence>
<evidence type="ECO:0000256" key="7">
    <source>
        <dbReference type="ARBA" id="ARBA00038324"/>
    </source>
</evidence>
<evidence type="ECO:0000313" key="11">
    <source>
        <dbReference type="EMBL" id="TPX55308.1"/>
    </source>
</evidence>
<evidence type="ECO:0000256" key="5">
    <source>
        <dbReference type="ARBA" id="ARBA00022989"/>
    </source>
</evidence>
<comment type="similarity">
    <text evidence="7">Belongs to the type 2 lipid phosphate phosphatase family.</text>
</comment>
<sequence>MLTADTANAGDHAGNRTVKRKKQEKPLFDKRGSPDAGLQHVKGTSSQRSRSSSPPPPYHTAPGAQDPKPSDTIPGPESPTSSVRAAIRAVLYPCIVNETRVIAALQARVRSPFVDGFFKYLGALGTHTAFLLLLPCLFWFDSGSTMEVHGQSVDKNRVYGRSLVLMLAAGVYLSGAAKDYIGLPRPLSPPVVRMSTSASIDVEYGFPSTHTANAVSLSLFTSLFFHRYWADSWSETSQTVIYSVLVTYSILIAISRIVTGMHTLLDVVGGALVGGGIVLIHWFWLMAPMEEWLMSSWTVPLVMIPLCILLISVHPDPEGPCPCFDDSVAFVGVLGGLMIGNWHYAIYSANFFLSAPSFGLLMVFQRITCGISIIVAWRITTKRVCYTILPPLYRVLALPFGRKFFALADKDYKSIPASHVSFAPSVLHLASTEQLRFRLPRYDVDIAAKLIVYCGIGWLAVEFIPYLFYILGI</sequence>
<feature type="transmembrane region" description="Helical" evidence="9">
    <location>
        <begin position="117"/>
        <end position="140"/>
    </location>
</feature>
<evidence type="ECO:0000256" key="3">
    <source>
        <dbReference type="ARBA" id="ARBA00022801"/>
    </source>
</evidence>
<evidence type="ECO:0000256" key="6">
    <source>
        <dbReference type="ARBA" id="ARBA00023136"/>
    </source>
</evidence>
<dbReference type="SMART" id="SM00014">
    <property type="entry name" value="acidPPc"/>
    <property type="match status" value="1"/>
</dbReference>
<evidence type="ECO:0000256" key="4">
    <source>
        <dbReference type="ARBA" id="ARBA00022824"/>
    </source>
</evidence>
<keyword evidence="3" id="KW-0378">Hydrolase</keyword>
<evidence type="ECO:0000313" key="12">
    <source>
        <dbReference type="Proteomes" id="UP000318582"/>
    </source>
</evidence>
<dbReference type="PANTHER" id="PTHR14969">
    <property type="entry name" value="SPHINGOSINE-1-PHOSPHATE PHOSPHOHYDROLASE"/>
    <property type="match status" value="1"/>
</dbReference>
<evidence type="ECO:0000256" key="2">
    <source>
        <dbReference type="ARBA" id="ARBA00022692"/>
    </source>
</evidence>
<dbReference type="GO" id="GO:0005789">
    <property type="term" value="C:endoplasmic reticulum membrane"/>
    <property type="evidence" value="ECO:0007669"/>
    <property type="project" value="UniProtKB-SubCell"/>
</dbReference>
<dbReference type="AlphaFoldDB" id="A0A507DWH6"/>
<keyword evidence="2 9" id="KW-0812">Transmembrane</keyword>
<accession>A0A507DWH6</accession>
<evidence type="ECO:0000259" key="10">
    <source>
        <dbReference type="SMART" id="SM00014"/>
    </source>
</evidence>
<keyword evidence="4" id="KW-0256">Endoplasmic reticulum</keyword>
<dbReference type="EMBL" id="QEAQ01000115">
    <property type="protein sequence ID" value="TPX55308.1"/>
    <property type="molecule type" value="Genomic_DNA"/>
</dbReference>
<evidence type="ECO:0000256" key="8">
    <source>
        <dbReference type="SAM" id="MobiDB-lite"/>
    </source>
</evidence>
<proteinExistence type="inferred from homology"/>
<reference evidence="11 12" key="1">
    <citation type="journal article" date="2019" name="Sci. Rep.">
        <title>Comparative genomics of chytrid fungi reveal insights into the obligate biotrophic and pathogenic lifestyle of Synchytrium endobioticum.</title>
        <authorList>
            <person name="van de Vossenberg B.T.L.H."/>
            <person name="Warris S."/>
            <person name="Nguyen H.D.T."/>
            <person name="van Gent-Pelzer M.P.E."/>
            <person name="Joly D.L."/>
            <person name="van de Geest H.C."/>
            <person name="Bonants P.J.M."/>
            <person name="Smith D.S."/>
            <person name="Levesque C.A."/>
            <person name="van der Lee T.A.J."/>
        </authorList>
    </citation>
    <scope>NUCLEOTIDE SEQUENCE [LARGE SCALE GENOMIC DNA]</scope>
    <source>
        <strain evidence="11 12">CBS 809.83</strain>
    </source>
</reference>
<keyword evidence="12" id="KW-1185">Reference proteome</keyword>
<dbReference type="InterPro" id="IPR036938">
    <property type="entry name" value="PAP2/HPO_sf"/>
</dbReference>